<dbReference type="RefSeq" id="WP_070788578.1">
    <property type="nucleotide sequence ID" value="NZ_MKIQ01000029.1"/>
</dbReference>
<keyword evidence="4" id="KW-1003">Cell membrane</keyword>
<feature type="transmembrane region" description="Helical" evidence="8">
    <location>
        <begin position="435"/>
        <end position="458"/>
    </location>
</feature>
<dbReference type="PANTHER" id="PTHR42718:SF9">
    <property type="entry name" value="MAJOR FACILITATOR SUPERFAMILY MULTIDRUG TRANSPORTER MFSC"/>
    <property type="match status" value="1"/>
</dbReference>
<dbReference type="PROSITE" id="PS50850">
    <property type="entry name" value="MFS"/>
    <property type="match status" value="1"/>
</dbReference>
<evidence type="ECO:0000256" key="2">
    <source>
        <dbReference type="ARBA" id="ARBA00008537"/>
    </source>
</evidence>
<evidence type="ECO:0000256" key="3">
    <source>
        <dbReference type="ARBA" id="ARBA00022448"/>
    </source>
</evidence>
<feature type="transmembrane region" description="Helical" evidence="8">
    <location>
        <begin position="12"/>
        <end position="34"/>
    </location>
</feature>
<feature type="transmembrane region" description="Helical" evidence="8">
    <location>
        <begin position="164"/>
        <end position="187"/>
    </location>
</feature>
<dbReference type="FunFam" id="1.20.1720.10:FF:000021">
    <property type="entry name" value="Drug resistance transporter, EmrB/QacA subfamily"/>
    <property type="match status" value="1"/>
</dbReference>
<dbReference type="CDD" id="cd17321">
    <property type="entry name" value="MFS_MMR_MDR_like"/>
    <property type="match status" value="1"/>
</dbReference>
<keyword evidence="7 8" id="KW-0472">Membrane</keyword>
<feature type="transmembrane region" description="Helical" evidence="8">
    <location>
        <begin position="46"/>
        <end position="66"/>
    </location>
</feature>
<comment type="caution">
    <text evidence="10">The sequence shown here is derived from an EMBL/GenBank/DDBJ whole genome shotgun (WGS) entry which is preliminary data.</text>
</comment>
<dbReference type="Gene3D" id="1.20.1250.20">
    <property type="entry name" value="MFS general substrate transporter like domains"/>
    <property type="match status" value="1"/>
</dbReference>
<comment type="similarity">
    <text evidence="2">Belongs to the major facilitator superfamily. EmrB family.</text>
</comment>
<dbReference type="GO" id="GO:0005886">
    <property type="term" value="C:plasma membrane"/>
    <property type="evidence" value="ECO:0007669"/>
    <property type="project" value="UniProtKB-SubCell"/>
</dbReference>
<protein>
    <submittedName>
        <fullName evidence="10">MFS transporter</fullName>
    </submittedName>
</protein>
<feature type="transmembrane region" description="Helical" evidence="8">
    <location>
        <begin position="393"/>
        <end position="415"/>
    </location>
</feature>
<reference evidence="11" key="1">
    <citation type="submission" date="2016-09" db="EMBL/GenBank/DDBJ databases">
        <title>Draft genome sequence of a novel species of the family Streptococcaceae isolated from flowers.</title>
        <authorList>
            <person name="Chuah L.-O."/>
            <person name="Yap K.-P."/>
            <person name="Thong K.L."/>
            <person name="Liong M.T."/>
            <person name="Ahmad R."/>
            <person name="Rusul G."/>
        </authorList>
    </citation>
    <scope>NUCLEOTIDE SEQUENCE [LARGE SCALE GENOMIC DNA]</scope>
    <source>
        <strain evidence="11">HibF3</strain>
    </source>
</reference>
<dbReference type="PRINTS" id="PR01036">
    <property type="entry name" value="TCRTETB"/>
</dbReference>
<keyword evidence="5 8" id="KW-0812">Transmembrane</keyword>
<dbReference type="GO" id="GO:0022857">
    <property type="term" value="F:transmembrane transporter activity"/>
    <property type="evidence" value="ECO:0007669"/>
    <property type="project" value="InterPro"/>
</dbReference>
<accession>A0A9Q5JF80</accession>
<dbReference type="InterPro" id="IPR004638">
    <property type="entry name" value="EmrB-like"/>
</dbReference>
<feature type="domain" description="Major facilitator superfamily (MFS) profile" evidence="9">
    <location>
        <begin position="12"/>
        <end position="467"/>
    </location>
</feature>
<keyword evidence="6 8" id="KW-1133">Transmembrane helix</keyword>
<sequence length="468" mass="50510">MQKKSTSKEIIILITVCIFVLMSTLDSSIVNIALPTICKELNITQSQGSLIVSSYLLVICCSLLPFGKLGDLYGKSKVFKIGGIIFVLGSLLCGISTSLPMLIGARVVQAIGSGMTMSTNNGIITEAFPANQRGKALGTVGAFVSIGAIAGPGLGGLILNSFTWHYIFLINIPIGIIAIIASFLVLPKNHPAKNTQLDYKGAITLSAVILSFYGFITLTQDKGITNILTLVCLVICILTFYLFIKVENSIDYPLINLSLFKNKLFTGSLISAFLVFISAFFYTMIMPFYLQEVRGYNPSKAGLIMMVFPLIQIVFSPIAGALADKYNKQRLTFFGLVLLAIGQLLYSFWGIDTSIIVVIMGIAVSAFGNTLFQAPNNTIIMSSVEPKDLGIAGALNALSRNLGMVLGVAISTLVLNFSVDKFAGHHMQSITENSSYFVSAMHVTFLISLAICVLAIFFNGMNQVKNKK</sequence>
<evidence type="ECO:0000259" key="9">
    <source>
        <dbReference type="PROSITE" id="PS50850"/>
    </source>
</evidence>
<evidence type="ECO:0000256" key="1">
    <source>
        <dbReference type="ARBA" id="ARBA00004651"/>
    </source>
</evidence>
<evidence type="ECO:0000256" key="8">
    <source>
        <dbReference type="SAM" id="Phobius"/>
    </source>
</evidence>
<dbReference type="InterPro" id="IPR011701">
    <property type="entry name" value="MFS"/>
</dbReference>
<feature type="transmembrane region" description="Helical" evidence="8">
    <location>
        <begin position="355"/>
        <end position="372"/>
    </location>
</feature>
<keyword evidence="3" id="KW-0813">Transport</keyword>
<feature type="transmembrane region" description="Helical" evidence="8">
    <location>
        <begin position="264"/>
        <end position="289"/>
    </location>
</feature>
<feature type="transmembrane region" description="Helical" evidence="8">
    <location>
        <begin position="224"/>
        <end position="244"/>
    </location>
</feature>
<dbReference type="EMBL" id="MKIQ01000029">
    <property type="protein sequence ID" value="OFI46108.1"/>
    <property type="molecule type" value="Genomic_DNA"/>
</dbReference>
<feature type="transmembrane region" description="Helical" evidence="8">
    <location>
        <begin position="301"/>
        <end position="319"/>
    </location>
</feature>
<feature type="transmembrane region" description="Helical" evidence="8">
    <location>
        <begin position="78"/>
        <end position="97"/>
    </location>
</feature>
<dbReference type="PANTHER" id="PTHR42718">
    <property type="entry name" value="MAJOR FACILITATOR SUPERFAMILY MULTIDRUG TRANSPORTER MFSC"/>
    <property type="match status" value="1"/>
</dbReference>
<keyword evidence="11" id="KW-1185">Reference proteome</keyword>
<evidence type="ECO:0000256" key="7">
    <source>
        <dbReference type="ARBA" id="ARBA00023136"/>
    </source>
</evidence>
<dbReference type="Proteomes" id="UP000177273">
    <property type="component" value="Unassembled WGS sequence"/>
</dbReference>
<evidence type="ECO:0000256" key="6">
    <source>
        <dbReference type="ARBA" id="ARBA00022989"/>
    </source>
</evidence>
<evidence type="ECO:0000313" key="10">
    <source>
        <dbReference type="EMBL" id="OFI46108.1"/>
    </source>
</evidence>
<name>A0A9Q5JF80_9LACT</name>
<gene>
    <name evidence="10" type="ORF">BG262_06385</name>
</gene>
<organism evidence="10 11">
    <name type="scientific">Floricoccus penangensis</name>
    <dbReference type="NCBI Taxonomy" id="1859475"/>
    <lineage>
        <taxon>Bacteria</taxon>
        <taxon>Bacillati</taxon>
        <taxon>Bacillota</taxon>
        <taxon>Bacilli</taxon>
        <taxon>Lactobacillales</taxon>
        <taxon>Streptococcaceae</taxon>
        <taxon>Floricoccus</taxon>
    </lineage>
</organism>
<dbReference type="Gene3D" id="1.20.1720.10">
    <property type="entry name" value="Multidrug resistance protein D"/>
    <property type="match status" value="1"/>
</dbReference>
<evidence type="ECO:0000256" key="5">
    <source>
        <dbReference type="ARBA" id="ARBA00022692"/>
    </source>
</evidence>
<dbReference type="SUPFAM" id="SSF103473">
    <property type="entry name" value="MFS general substrate transporter"/>
    <property type="match status" value="1"/>
</dbReference>
<proteinExistence type="inferred from homology"/>
<dbReference type="InterPro" id="IPR036259">
    <property type="entry name" value="MFS_trans_sf"/>
</dbReference>
<dbReference type="Pfam" id="PF07690">
    <property type="entry name" value="MFS_1"/>
    <property type="match status" value="1"/>
</dbReference>
<dbReference type="AlphaFoldDB" id="A0A9Q5JF80"/>
<evidence type="ECO:0000313" key="11">
    <source>
        <dbReference type="Proteomes" id="UP000177273"/>
    </source>
</evidence>
<comment type="subcellular location">
    <subcellularLocation>
        <location evidence="1">Cell membrane</location>
        <topology evidence="1">Multi-pass membrane protein</topology>
    </subcellularLocation>
</comment>
<dbReference type="InterPro" id="IPR020846">
    <property type="entry name" value="MFS_dom"/>
</dbReference>
<evidence type="ECO:0000256" key="4">
    <source>
        <dbReference type="ARBA" id="ARBA00022475"/>
    </source>
</evidence>
<feature type="transmembrane region" description="Helical" evidence="8">
    <location>
        <begin position="199"/>
        <end position="218"/>
    </location>
</feature>
<feature type="transmembrane region" description="Helical" evidence="8">
    <location>
        <begin position="331"/>
        <end position="349"/>
    </location>
</feature>
<dbReference type="NCBIfam" id="TIGR00711">
    <property type="entry name" value="efflux_EmrB"/>
    <property type="match status" value="1"/>
</dbReference>
<feature type="transmembrane region" description="Helical" evidence="8">
    <location>
        <begin position="136"/>
        <end position="158"/>
    </location>
</feature>